<dbReference type="GO" id="GO:0003735">
    <property type="term" value="F:structural constituent of ribosome"/>
    <property type="evidence" value="ECO:0007669"/>
    <property type="project" value="InterPro"/>
</dbReference>
<dbReference type="EMBL" id="RSCD01000014">
    <property type="protein sequence ID" value="RSH89354.1"/>
    <property type="molecule type" value="Genomic_DNA"/>
</dbReference>
<feature type="region of interest" description="Disordered" evidence="8">
    <location>
        <begin position="33"/>
        <end position="72"/>
    </location>
</feature>
<evidence type="ECO:0000256" key="5">
    <source>
        <dbReference type="ARBA" id="ARBA00023274"/>
    </source>
</evidence>
<evidence type="ECO:0000256" key="3">
    <source>
        <dbReference type="ARBA" id="ARBA00022980"/>
    </source>
</evidence>
<feature type="compositionally biased region" description="Polar residues" evidence="8">
    <location>
        <begin position="236"/>
        <end position="245"/>
    </location>
</feature>
<gene>
    <name evidence="9" type="primary">RSM25</name>
    <name evidence="9" type="ORF">EHS25_002466</name>
</gene>
<dbReference type="Proteomes" id="UP000279259">
    <property type="component" value="Unassembled WGS sequence"/>
</dbReference>
<accession>A0A427YEG6</accession>
<evidence type="ECO:0000256" key="4">
    <source>
        <dbReference type="ARBA" id="ARBA00023128"/>
    </source>
</evidence>
<organism evidence="9 10">
    <name type="scientific">Saitozyma podzolica</name>
    <dbReference type="NCBI Taxonomy" id="1890683"/>
    <lineage>
        <taxon>Eukaryota</taxon>
        <taxon>Fungi</taxon>
        <taxon>Dikarya</taxon>
        <taxon>Basidiomycota</taxon>
        <taxon>Agaricomycotina</taxon>
        <taxon>Tremellomycetes</taxon>
        <taxon>Tremellales</taxon>
        <taxon>Trimorphomycetaceae</taxon>
        <taxon>Saitozyma</taxon>
    </lineage>
</organism>
<evidence type="ECO:0000256" key="1">
    <source>
        <dbReference type="ARBA" id="ARBA00004173"/>
    </source>
</evidence>
<proteinExistence type="inferred from homology"/>
<keyword evidence="5" id="KW-0687">Ribonucleoprotein</keyword>
<evidence type="ECO:0000256" key="8">
    <source>
        <dbReference type="SAM" id="MobiDB-lite"/>
    </source>
</evidence>
<evidence type="ECO:0000256" key="6">
    <source>
        <dbReference type="ARBA" id="ARBA00035137"/>
    </source>
</evidence>
<dbReference type="GO" id="GO:0005763">
    <property type="term" value="C:mitochondrial small ribosomal subunit"/>
    <property type="evidence" value="ECO:0007669"/>
    <property type="project" value="InterPro"/>
</dbReference>
<reference evidence="9 10" key="1">
    <citation type="submission" date="2018-11" db="EMBL/GenBank/DDBJ databases">
        <title>Genome sequence of Saitozyma podzolica DSM 27192.</title>
        <authorList>
            <person name="Aliyu H."/>
            <person name="Gorte O."/>
            <person name="Ochsenreither K."/>
        </authorList>
    </citation>
    <scope>NUCLEOTIDE SEQUENCE [LARGE SCALE GENOMIC DNA]</scope>
    <source>
        <strain evidence="9 10">DSM 27192</strain>
    </source>
</reference>
<dbReference type="PANTHER" id="PTHR37799">
    <property type="entry name" value="37S RIBOSOMAL PROTEIN S25, MITOCHONDRIAL"/>
    <property type="match status" value="1"/>
</dbReference>
<evidence type="ECO:0000313" key="9">
    <source>
        <dbReference type="EMBL" id="RSH89354.1"/>
    </source>
</evidence>
<comment type="subcellular location">
    <subcellularLocation>
        <location evidence="1">Mitochondrion</location>
    </subcellularLocation>
</comment>
<evidence type="ECO:0000256" key="7">
    <source>
        <dbReference type="ARBA" id="ARBA00035421"/>
    </source>
</evidence>
<protein>
    <recommendedName>
        <fullName evidence="6">Small ribosomal subunit protein mS23</fullName>
    </recommendedName>
    <alternativeName>
        <fullName evidence="7">37S ribosomal protein S25, mitochondrial</fullName>
    </alternativeName>
</protein>
<dbReference type="STRING" id="1890683.A0A427YEG6"/>
<keyword evidence="3" id="KW-0689">Ribosomal protein</keyword>
<name>A0A427YEG6_9TREE</name>
<evidence type="ECO:0000313" key="10">
    <source>
        <dbReference type="Proteomes" id="UP000279259"/>
    </source>
</evidence>
<comment type="caution">
    <text evidence="9">The sequence shown here is derived from an EMBL/GenBank/DDBJ whole genome shotgun (WGS) entry which is preliminary data.</text>
</comment>
<feature type="compositionally biased region" description="Low complexity" evidence="8">
    <location>
        <begin position="216"/>
        <end position="229"/>
    </location>
</feature>
<dbReference type="PANTHER" id="PTHR37799:SF1">
    <property type="entry name" value="SMALL RIBOSOMAL SUBUNIT PROTEIN MS23"/>
    <property type="match status" value="1"/>
</dbReference>
<sequence>MRKLATQVPASVSRLLQSSLLQSPPAWYTPVLANPPPVLPPRQTVPRQRKLPGGVSDLPPQHTDRSKEGLTRTHKMKHLRETKPRPQEIVYPEDRVRRQFFKDFPFEALRPTSLVEGQDLRDEGATGREWISLAQRGAYPTVESTIAFALNLHNVHGRTISDAYAIATEEFVQLRSAHEMSTLAAELEARAHGADLKADSFERAFALEGRALDTLGSSSTTTVSTSPSTKYRKPSRWSSTVSPSALSAPGFTGGESYVQKWRLPPPLQVSGEASGDLVSAVTSKPGAIRGAERVEKQQERRVEEMDDLELLDAAIGQSHSGGSR</sequence>
<feature type="region of interest" description="Disordered" evidence="8">
    <location>
        <begin position="216"/>
        <end position="245"/>
    </location>
</feature>
<dbReference type="AlphaFoldDB" id="A0A427YEG6"/>
<dbReference type="OrthoDB" id="5542239at2759"/>
<keyword evidence="10" id="KW-1185">Reference proteome</keyword>
<comment type="similarity">
    <text evidence="2">Belongs to the mitochondrion-specific ribosomal protein mS23 family.</text>
</comment>
<feature type="compositionally biased region" description="Basic and acidic residues" evidence="8">
    <location>
        <begin position="62"/>
        <end position="71"/>
    </location>
</feature>
<dbReference type="InterPro" id="IPR016939">
    <property type="entry name" value="Ribosomal_mS23_fun"/>
</dbReference>
<evidence type="ECO:0000256" key="2">
    <source>
        <dbReference type="ARBA" id="ARBA00009864"/>
    </source>
</evidence>
<keyword evidence="4" id="KW-0496">Mitochondrion</keyword>
<dbReference type="Pfam" id="PF13741">
    <property type="entry name" value="MRP-S25"/>
    <property type="match status" value="1"/>
</dbReference>